<dbReference type="OrthoDB" id="5839471at2759"/>
<dbReference type="GO" id="GO:0004190">
    <property type="term" value="F:aspartic-type endopeptidase activity"/>
    <property type="evidence" value="ECO:0007669"/>
    <property type="project" value="UniProtKB-KW"/>
</dbReference>
<dbReference type="SUPFAM" id="SSF50630">
    <property type="entry name" value="Acid proteases"/>
    <property type="match status" value="1"/>
</dbReference>
<dbReference type="Gene3D" id="2.40.70.10">
    <property type="entry name" value="Acid Proteases"/>
    <property type="match status" value="2"/>
</dbReference>
<evidence type="ECO:0000256" key="1">
    <source>
        <dbReference type="ARBA" id="ARBA00007447"/>
    </source>
</evidence>
<dbReference type="PRINTS" id="PR00792">
    <property type="entry name" value="PEPSIN"/>
</dbReference>
<dbReference type="FunFam" id="2.40.70.10:FF:000008">
    <property type="entry name" value="Cathepsin D"/>
    <property type="match status" value="1"/>
</dbReference>
<dbReference type="InterPro" id="IPR021109">
    <property type="entry name" value="Peptidase_aspartic_dom_sf"/>
</dbReference>
<evidence type="ECO:0000256" key="3">
    <source>
        <dbReference type="ARBA" id="ARBA00022750"/>
    </source>
</evidence>
<comment type="similarity">
    <text evidence="1 9">Belongs to the peptidase A1 family.</text>
</comment>
<keyword evidence="2 9" id="KW-0645">Protease</keyword>
<feature type="disulfide bond" evidence="8">
    <location>
        <begin position="101"/>
        <end position="108"/>
    </location>
</feature>
<reference evidence="13" key="1">
    <citation type="submission" date="2020-12" db="UniProtKB">
        <authorList>
            <consortium name="WormBaseParasite"/>
        </authorList>
    </citation>
    <scope>IDENTIFICATION</scope>
    <source>
        <strain evidence="13">MHco3</strain>
    </source>
</reference>
<evidence type="ECO:0000256" key="10">
    <source>
        <dbReference type="SAM" id="SignalP"/>
    </source>
</evidence>
<dbReference type="AlphaFoldDB" id="A0A7I4YJW1"/>
<feature type="signal peptide" evidence="10">
    <location>
        <begin position="1"/>
        <end position="17"/>
    </location>
</feature>
<evidence type="ECO:0000256" key="2">
    <source>
        <dbReference type="ARBA" id="ARBA00022670"/>
    </source>
</evidence>
<proteinExistence type="inferred from homology"/>
<keyword evidence="6" id="KW-0325">Glycoprotein</keyword>
<evidence type="ECO:0000256" key="9">
    <source>
        <dbReference type="RuleBase" id="RU000454"/>
    </source>
</evidence>
<keyword evidence="3 9" id="KW-0064">Aspartyl protease</keyword>
<feature type="disulfide bond" evidence="8">
    <location>
        <begin position="311"/>
        <end position="345"/>
    </location>
</feature>
<dbReference type="WBParaSite" id="HCON_00105660-00001">
    <property type="protein sequence ID" value="HCON_00105660-00001"/>
    <property type="gene ID" value="HCON_00105660"/>
</dbReference>
<protein>
    <submittedName>
        <fullName evidence="13">Peptidase A1 domain-containing protein</fullName>
    </submittedName>
</protein>
<keyword evidence="4 9" id="KW-0378">Hydrolase</keyword>
<evidence type="ECO:0000313" key="13">
    <source>
        <dbReference type="WBParaSite" id="HCON_00105660-00001"/>
    </source>
</evidence>
<dbReference type="GO" id="GO:0006508">
    <property type="term" value="P:proteolysis"/>
    <property type="evidence" value="ECO:0007669"/>
    <property type="project" value="UniProtKB-KW"/>
</dbReference>
<dbReference type="FunFam" id="2.40.70.10:FF:000002">
    <property type="entry name" value="Vacuolar aspartic proteinase"/>
    <property type="match status" value="1"/>
</dbReference>
<evidence type="ECO:0000259" key="11">
    <source>
        <dbReference type="PROSITE" id="PS51767"/>
    </source>
</evidence>
<accession>A0A7I4YJW1</accession>
<evidence type="ECO:0000313" key="12">
    <source>
        <dbReference type="Proteomes" id="UP000025227"/>
    </source>
</evidence>
<feature type="chain" id="PRO_5029870758" evidence="10">
    <location>
        <begin position="18"/>
        <end position="388"/>
    </location>
</feature>
<dbReference type="Proteomes" id="UP000025227">
    <property type="component" value="Unplaced"/>
</dbReference>
<dbReference type="InterPro" id="IPR001461">
    <property type="entry name" value="Aspartic_peptidase_A1"/>
</dbReference>
<feature type="active site" evidence="7">
    <location>
        <position position="88"/>
    </location>
</feature>
<dbReference type="Pfam" id="PF00026">
    <property type="entry name" value="Asp"/>
    <property type="match status" value="1"/>
</dbReference>
<dbReference type="OMA" id="DGTSECL"/>
<name>A0A7I4YJW1_HAECO</name>
<dbReference type="PROSITE" id="PS00141">
    <property type="entry name" value="ASP_PROTEASE"/>
    <property type="match status" value="2"/>
</dbReference>
<keyword evidence="10" id="KW-0732">Signal</keyword>
<feature type="domain" description="Peptidase A1" evidence="11">
    <location>
        <begin position="70"/>
        <end position="385"/>
    </location>
</feature>
<dbReference type="PROSITE" id="PS51767">
    <property type="entry name" value="PEPTIDASE_A1"/>
    <property type="match status" value="1"/>
</dbReference>
<sequence length="388" mass="42757">MTSFLLLLLSTCLGIDALWRVPLSKTPLDRNYYNKNVVAEYLRQKYITNYTFFANYDYQEQLSNYLNAQYYGTIQIGTPPQTFKVLFDTGSSNLWVPCSNCPYTDKACSQHQKFDCAQSSTCTLTYQSLPLRYGTGSLQGYVDYDVVCFGTNQRYCTNSYQGFICATQEPGDTFLNTPFDGILGMAWSSIAKGGIPTPTSQIFSNQMVCPEAVFAFYLNRDLYNNTVGGELTLCGIDSTHYQGPIAWEYLISETYWQIQLGGIKINGQQIVNGPVTAIVDSGTSLIAGPPALVQEIQQVIGARGQSGTIDCSTISSLPSITFLIGGAQLVMSAQSYVNKYTDGTCTSGFQEFPELAASNTWILGDVFIGAFYSIFDYGNRRVGFAVST</sequence>
<evidence type="ECO:0000256" key="7">
    <source>
        <dbReference type="PIRSR" id="PIRSR601461-1"/>
    </source>
</evidence>
<keyword evidence="12" id="KW-1185">Reference proteome</keyword>
<dbReference type="InterPro" id="IPR001969">
    <property type="entry name" value="Aspartic_peptidase_AS"/>
</dbReference>
<organism evidence="12 13">
    <name type="scientific">Haemonchus contortus</name>
    <name type="common">Barber pole worm</name>
    <dbReference type="NCBI Taxonomy" id="6289"/>
    <lineage>
        <taxon>Eukaryota</taxon>
        <taxon>Metazoa</taxon>
        <taxon>Ecdysozoa</taxon>
        <taxon>Nematoda</taxon>
        <taxon>Chromadorea</taxon>
        <taxon>Rhabditida</taxon>
        <taxon>Rhabditina</taxon>
        <taxon>Rhabditomorpha</taxon>
        <taxon>Strongyloidea</taxon>
        <taxon>Trichostrongylidae</taxon>
        <taxon>Haemonchus</taxon>
    </lineage>
</organism>
<evidence type="ECO:0000256" key="4">
    <source>
        <dbReference type="ARBA" id="ARBA00022801"/>
    </source>
</evidence>
<dbReference type="PANTHER" id="PTHR47966">
    <property type="entry name" value="BETA-SITE APP-CLEAVING ENZYME, ISOFORM A-RELATED"/>
    <property type="match status" value="1"/>
</dbReference>
<dbReference type="GO" id="GO:0005764">
    <property type="term" value="C:lysosome"/>
    <property type="evidence" value="ECO:0007669"/>
    <property type="project" value="TreeGrafter"/>
</dbReference>
<dbReference type="PANTHER" id="PTHR47966:SF40">
    <property type="entry name" value="ASPARTIC PROTEASE 3"/>
    <property type="match status" value="1"/>
</dbReference>
<evidence type="ECO:0000256" key="8">
    <source>
        <dbReference type="PIRSR" id="PIRSR601461-2"/>
    </source>
</evidence>
<evidence type="ECO:0000256" key="6">
    <source>
        <dbReference type="ARBA" id="ARBA00023180"/>
    </source>
</evidence>
<keyword evidence="5 8" id="KW-1015">Disulfide bond</keyword>
<feature type="active site" evidence="7">
    <location>
        <position position="280"/>
    </location>
</feature>
<evidence type="ECO:0000256" key="5">
    <source>
        <dbReference type="ARBA" id="ARBA00023157"/>
    </source>
</evidence>
<dbReference type="InterPro" id="IPR033121">
    <property type="entry name" value="PEPTIDASE_A1"/>
</dbReference>